<evidence type="ECO:0000256" key="9">
    <source>
        <dbReference type="PIRSR" id="PIRSR600101-1"/>
    </source>
</evidence>
<organism evidence="13 14">
    <name type="scientific">Oxalicibacterium flavum</name>
    <dbReference type="NCBI Taxonomy" id="179467"/>
    <lineage>
        <taxon>Bacteria</taxon>
        <taxon>Pseudomonadati</taxon>
        <taxon>Pseudomonadota</taxon>
        <taxon>Betaproteobacteria</taxon>
        <taxon>Burkholderiales</taxon>
        <taxon>Oxalobacteraceae</taxon>
        <taxon>Oxalicibacterium</taxon>
    </lineage>
</organism>
<evidence type="ECO:0000256" key="5">
    <source>
        <dbReference type="ARBA" id="ARBA00022801"/>
    </source>
</evidence>
<evidence type="ECO:0000256" key="11">
    <source>
        <dbReference type="RuleBase" id="RU368036"/>
    </source>
</evidence>
<comment type="PTM">
    <text evidence="11">Cleaved by autocatalysis into a large and a small subunit.</text>
</comment>
<dbReference type="GO" id="GO:0103068">
    <property type="term" value="F:leukotriene C4 gamma-glutamyl transferase activity"/>
    <property type="evidence" value="ECO:0007669"/>
    <property type="project" value="UniProtKB-EC"/>
</dbReference>
<accession>A0A8J2UKV2</accession>
<keyword evidence="4 11" id="KW-0808">Transferase</keyword>
<keyword evidence="11" id="KW-0317">Glutathione biosynthesis</keyword>
<evidence type="ECO:0000313" key="13">
    <source>
        <dbReference type="EMBL" id="GGB96137.1"/>
    </source>
</evidence>
<dbReference type="Gene3D" id="1.10.246.130">
    <property type="match status" value="1"/>
</dbReference>
<dbReference type="GO" id="GO:0006751">
    <property type="term" value="P:glutathione catabolic process"/>
    <property type="evidence" value="ECO:0007669"/>
    <property type="project" value="UniProtKB-UniRule"/>
</dbReference>
<comment type="catalytic activity">
    <reaction evidence="1 11">
        <text>an S-substituted glutathione + H2O = an S-substituted L-cysteinylglycine + L-glutamate</text>
        <dbReference type="Rhea" id="RHEA:59468"/>
        <dbReference type="ChEBI" id="CHEBI:15377"/>
        <dbReference type="ChEBI" id="CHEBI:29985"/>
        <dbReference type="ChEBI" id="CHEBI:90779"/>
        <dbReference type="ChEBI" id="CHEBI:143103"/>
        <dbReference type="EC" id="3.4.19.13"/>
    </reaction>
</comment>
<comment type="similarity">
    <text evidence="3 11">Belongs to the gamma-glutamyltransferase family.</text>
</comment>
<dbReference type="EC" id="3.4.19.13" evidence="11"/>
<proteinExistence type="inferred from homology"/>
<reference evidence="13" key="2">
    <citation type="submission" date="2020-09" db="EMBL/GenBank/DDBJ databases">
        <authorList>
            <person name="Sun Q."/>
            <person name="Sedlacek I."/>
        </authorList>
    </citation>
    <scope>NUCLEOTIDE SEQUENCE</scope>
    <source>
        <strain evidence="13">CCM 7086</strain>
    </source>
</reference>
<keyword evidence="5 11" id="KW-0378">Hydrolase</keyword>
<dbReference type="InterPro" id="IPR051792">
    <property type="entry name" value="GGT_bact"/>
</dbReference>
<evidence type="ECO:0000256" key="3">
    <source>
        <dbReference type="ARBA" id="ARBA00009381"/>
    </source>
</evidence>
<dbReference type="EC" id="2.3.2.2" evidence="11"/>
<gene>
    <name evidence="13" type="ORF">GCM10007205_01750</name>
</gene>
<evidence type="ECO:0000256" key="8">
    <source>
        <dbReference type="ARBA" id="ARBA00047417"/>
    </source>
</evidence>
<dbReference type="InterPro" id="IPR043137">
    <property type="entry name" value="GGT_ssub_C"/>
</dbReference>
<evidence type="ECO:0000256" key="10">
    <source>
        <dbReference type="PIRSR" id="PIRSR600101-2"/>
    </source>
</evidence>
<dbReference type="Gene3D" id="3.60.20.40">
    <property type="match status" value="1"/>
</dbReference>
<dbReference type="InterPro" id="IPR043138">
    <property type="entry name" value="GGT_lsub"/>
</dbReference>
<dbReference type="AlphaFoldDB" id="A0A8J2UKV2"/>
<feature type="signal peptide" evidence="12">
    <location>
        <begin position="1"/>
        <end position="29"/>
    </location>
</feature>
<comment type="catalytic activity">
    <reaction evidence="8 11">
        <text>an N-terminal (5-L-glutamyl)-[peptide] + an alpha-amino acid = 5-L-glutamyl amino acid + an N-terminal L-alpha-aminoacyl-[peptide]</text>
        <dbReference type="Rhea" id="RHEA:23904"/>
        <dbReference type="Rhea" id="RHEA-COMP:9780"/>
        <dbReference type="Rhea" id="RHEA-COMP:9795"/>
        <dbReference type="ChEBI" id="CHEBI:77644"/>
        <dbReference type="ChEBI" id="CHEBI:78597"/>
        <dbReference type="ChEBI" id="CHEBI:78599"/>
        <dbReference type="ChEBI" id="CHEBI:78608"/>
        <dbReference type="EC" id="2.3.2.2"/>
    </reaction>
</comment>
<comment type="caution">
    <text evidence="13">The sequence shown here is derived from an EMBL/GenBank/DDBJ whole genome shotgun (WGS) entry which is preliminary data.</text>
</comment>
<dbReference type="InterPro" id="IPR029055">
    <property type="entry name" value="Ntn_hydrolases_N"/>
</dbReference>
<dbReference type="Proteomes" id="UP000620266">
    <property type="component" value="Unassembled WGS sequence"/>
</dbReference>
<feature type="active site" description="Nucleophile" evidence="9">
    <location>
        <position position="411"/>
    </location>
</feature>
<feature type="binding site" evidence="10">
    <location>
        <position position="451"/>
    </location>
    <ligand>
        <name>L-glutamate</name>
        <dbReference type="ChEBI" id="CHEBI:29985"/>
    </ligand>
</feature>
<dbReference type="GO" id="GO:0006750">
    <property type="term" value="P:glutathione biosynthetic process"/>
    <property type="evidence" value="ECO:0007669"/>
    <property type="project" value="UniProtKB-KW"/>
</dbReference>
<keyword evidence="6 11" id="KW-0865">Zymogen</keyword>
<dbReference type="PROSITE" id="PS51257">
    <property type="entry name" value="PROKAR_LIPOPROTEIN"/>
    <property type="match status" value="1"/>
</dbReference>
<dbReference type="PANTHER" id="PTHR43199">
    <property type="entry name" value="GLUTATHIONE HYDROLASE"/>
    <property type="match status" value="1"/>
</dbReference>
<evidence type="ECO:0000256" key="12">
    <source>
        <dbReference type="SAM" id="SignalP"/>
    </source>
</evidence>
<evidence type="ECO:0000256" key="7">
    <source>
        <dbReference type="ARBA" id="ARBA00023315"/>
    </source>
</evidence>
<dbReference type="EMBL" id="BMCG01000001">
    <property type="protein sequence ID" value="GGB96137.1"/>
    <property type="molecule type" value="Genomic_DNA"/>
</dbReference>
<dbReference type="Pfam" id="PF01019">
    <property type="entry name" value="G_glu_transpept"/>
    <property type="match status" value="1"/>
</dbReference>
<comment type="subunit">
    <text evidence="11">This enzyme consists of two polypeptide chains, which are synthesized in precursor form from a single polypeptide.</text>
</comment>
<protein>
    <recommendedName>
        <fullName evidence="11">Glutathione hydrolase proenzyme</fullName>
        <ecNumber evidence="11">2.3.2.2</ecNumber>
        <ecNumber evidence="11">3.4.19.13</ecNumber>
    </recommendedName>
    <component>
        <recommendedName>
            <fullName evidence="11">Glutathione hydrolase large chain</fullName>
        </recommendedName>
    </component>
    <component>
        <recommendedName>
            <fullName evidence="11">Glutathione hydrolase small chain</fullName>
        </recommendedName>
    </component>
</protein>
<dbReference type="SUPFAM" id="SSF56235">
    <property type="entry name" value="N-terminal nucleophile aminohydrolases (Ntn hydrolases)"/>
    <property type="match status" value="1"/>
</dbReference>
<dbReference type="PANTHER" id="PTHR43199:SF1">
    <property type="entry name" value="GLUTATHIONE HYDROLASE PROENZYME"/>
    <property type="match status" value="1"/>
</dbReference>
<feature type="chain" id="PRO_5035221748" description="Glutathione hydrolase proenzyme" evidence="12">
    <location>
        <begin position="30"/>
        <end position="596"/>
    </location>
</feature>
<keyword evidence="12" id="KW-0732">Signal</keyword>
<comment type="catalytic activity">
    <reaction evidence="2 11">
        <text>glutathione + H2O = L-cysteinylglycine + L-glutamate</text>
        <dbReference type="Rhea" id="RHEA:28807"/>
        <dbReference type="ChEBI" id="CHEBI:15377"/>
        <dbReference type="ChEBI" id="CHEBI:29985"/>
        <dbReference type="ChEBI" id="CHEBI:57925"/>
        <dbReference type="ChEBI" id="CHEBI:61694"/>
        <dbReference type="EC" id="3.4.19.13"/>
    </reaction>
</comment>
<evidence type="ECO:0000256" key="6">
    <source>
        <dbReference type="ARBA" id="ARBA00023145"/>
    </source>
</evidence>
<dbReference type="InterPro" id="IPR000101">
    <property type="entry name" value="GGT_peptidase"/>
</dbReference>
<dbReference type="PRINTS" id="PR01210">
    <property type="entry name" value="GGTRANSPTASE"/>
</dbReference>
<dbReference type="NCBIfam" id="TIGR00066">
    <property type="entry name" value="g_glut_trans"/>
    <property type="match status" value="1"/>
</dbReference>
<feature type="binding site" evidence="10">
    <location>
        <position position="118"/>
    </location>
    <ligand>
        <name>L-glutamate</name>
        <dbReference type="ChEBI" id="CHEBI:29985"/>
    </ligand>
</feature>
<keyword evidence="14" id="KW-1185">Reference proteome</keyword>
<comment type="pathway">
    <text evidence="11">Sulfur metabolism; glutathione metabolism.</text>
</comment>
<evidence type="ECO:0000256" key="1">
    <source>
        <dbReference type="ARBA" id="ARBA00001049"/>
    </source>
</evidence>
<name>A0A8J2UKV2_9BURK</name>
<dbReference type="GO" id="GO:0036374">
    <property type="term" value="F:glutathione hydrolase activity"/>
    <property type="evidence" value="ECO:0007669"/>
    <property type="project" value="UniProtKB-UniRule"/>
</dbReference>
<reference evidence="13" key="1">
    <citation type="journal article" date="2014" name="Int. J. Syst. Evol. Microbiol.">
        <title>Complete genome sequence of Corynebacterium casei LMG S-19264T (=DSM 44701T), isolated from a smear-ripened cheese.</title>
        <authorList>
            <consortium name="US DOE Joint Genome Institute (JGI-PGF)"/>
            <person name="Walter F."/>
            <person name="Albersmeier A."/>
            <person name="Kalinowski J."/>
            <person name="Ruckert C."/>
        </authorList>
    </citation>
    <scope>NUCLEOTIDE SEQUENCE</scope>
    <source>
        <strain evidence="13">CCM 7086</strain>
    </source>
</reference>
<dbReference type="RefSeq" id="WP_229728483.1">
    <property type="nucleotide sequence ID" value="NZ_BMCG01000001.1"/>
</dbReference>
<keyword evidence="7 11" id="KW-0012">Acyltransferase</keyword>
<feature type="binding site" evidence="10">
    <location>
        <position position="499"/>
    </location>
    <ligand>
        <name>L-glutamate</name>
        <dbReference type="ChEBI" id="CHEBI:29985"/>
    </ligand>
</feature>
<evidence type="ECO:0000256" key="4">
    <source>
        <dbReference type="ARBA" id="ARBA00022679"/>
    </source>
</evidence>
<dbReference type="UniPathway" id="UPA00204"/>
<sequence length="596" mass="63299">MSSRPMSPRPLIALLFAASLSACSHLPPAGPVATLEPEGASGYQEKDGWFTKKEMVVAANPLAAEAGALMLKRGGSAVDAAIATQMVLTLVEPQSSGIGGGAFFMHFDGRTVQAFDGRETAPAAVDEKLFLQADGSPMSFYDAVIGGRAVGVPGVLRMLEDVHRQHGRLPWAALFEPAIRLAEEGFPVSARLHTLLMREQALKQDPVAAAYFYDASGQPRPVGFLLRNPELAVTLRTVAAQGAQAFYNGDIARAIVAKVRGHASNPGAMSEQDLAGYRAKERAPLCSDYKLWRLCGMPPPSSGAITVAQMLGMLAHFDLRALAPDDNGVQPQAVHLFAEAGRLAYADRNRYLADPDFAPLPGGGMPLLDQRYLAQRAALIGERSMGTATAGTPPGMQLAWGSDRSPELPSTSHMSVVDARGNALAMTTTIENAFGARQMVAGFLLNNQLTDFSMLPADEHGPIANRVQPGKRPRSSMAPTLVFEKDSGKFVMAIGSPGGSAIINYVAKTLVGTMEWGLNVQQAISLPNFGSRNGPTELELGRTSPALADALRAKGHEVTVEEQTSGLHGIMRMNIHGEDMWFGGADPRREGIAAGE</sequence>
<feature type="binding site" evidence="10">
    <location>
        <begin position="475"/>
        <end position="476"/>
    </location>
    <ligand>
        <name>L-glutamate</name>
        <dbReference type="ChEBI" id="CHEBI:29985"/>
    </ligand>
</feature>
<evidence type="ECO:0000313" key="14">
    <source>
        <dbReference type="Proteomes" id="UP000620266"/>
    </source>
</evidence>
<evidence type="ECO:0000256" key="2">
    <source>
        <dbReference type="ARBA" id="ARBA00001089"/>
    </source>
</evidence>